<keyword evidence="4" id="KW-1185">Reference proteome</keyword>
<protein>
    <submittedName>
        <fullName evidence="2 3">KWG</fullName>
    </submittedName>
</protein>
<name>A0A084VJL1_ANOSI</name>
<dbReference type="AlphaFoldDB" id="A0A084VJL1"/>
<accession>A0A084VJL1</accession>
<reference evidence="2 4" key="1">
    <citation type="journal article" date="2014" name="BMC Genomics">
        <title>Genome sequence of Anopheles sinensis provides insight into genetics basis of mosquito competence for malaria parasites.</title>
        <authorList>
            <person name="Zhou D."/>
            <person name="Zhang D."/>
            <person name="Ding G."/>
            <person name="Shi L."/>
            <person name="Hou Q."/>
            <person name="Ye Y."/>
            <person name="Xu Y."/>
            <person name="Zhou H."/>
            <person name="Xiong C."/>
            <person name="Li S."/>
            <person name="Yu J."/>
            <person name="Hong S."/>
            <person name="Yu X."/>
            <person name="Zou P."/>
            <person name="Chen C."/>
            <person name="Chang X."/>
            <person name="Wang W."/>
            <person name="Lv Y."/>
            <person name="Sun Y."/>
            <person name="Ma L."/>
            <person name="Shen B."/>
            <person name="Zhu C."/>
        </authorList>
    </citation>
    <scope>NUCLEOTIDE SEQUENCE [LARGE SCALE GENOMIC DNA]</scope>
</reference>
<feature type="transmembrane region" description="Helical" evidence="1">
    <location>
        <begin position="47"/>
        <end position="66"/>
    </location>
</feature>
<keyword evidence="1" id="KW-0472">Membrane</keyword>
<organism evidence="2">
    <name type="scientific">Anopheles sinensis</name>
    <name type="common">Mosquito</name>
    <dbReference type="NCBI Taxonomy" id="74873"/>
    <lineage>
        <taxon>Eukaryota</taxon>
        <taxon>Metazoa</taxon>
        <taxon>Ecdysozoa</taxon>
        <taxon>Arthropoda</taxon>
        <taxon>Hexapoda</taxon>
        <taxon>Insecta</taxon>
        <taxon>Pterygota</taxon>
        <taxon>Neoptera</taxon>
        <taxon>Endopterygota</taxon>
        <taxon>Diptera</taxon>
        <taxon>Nematocera</taxon>
        <taxon>Culicoidea</taxon>
        <taxon>Culicidae</taxon>
        <taxon>Anophelinae</taxon>
        <taxon>Anopheles</taxon>
    </lineage>
</organism>
<gene>
    <name evidence="2" type="ORF">ZHAS_00005449</name>
</gene>
<keyword evidence="1" id="KW-0812">Transmembrane</keyword>
<sequence length="163" mass="18759">MLDLQSVKNFGKKDAKIILPRGSAALRRYYHQLQHRNHFSMQAPTTLIVLTILISCELGLFTYNCAKIRSRRSQSHDRLTATDWWRIGCPRIRHTMTPPRVRDEGGGWAIVKNHDRLSRPDCGTSSNFHLNKMISVAESSTIRVHPHDGYVKPAAHKLEQHRK</sequence>
<proteinExistence type="predicted"/>
<dbReference type="VEuPathDB" id="VectorBase:ASIC005449"/>
<dbReference type="EMBL" id="KE524881">
    <property type="protein sequence ID" value="KFB38155.1"/>
    <property type="molecule type" value="Genomic_DNA"/>
</dbReference>
<evidence type="ECO:0000313" key="4">
    <source>
        <dbReference type="Proteomes" id="UP000030765"/>
    </source>
</evidence>
<reference evidence="3" key="2">
    <citation type="submission" date="2020-05" db="UniProtKB">
        <authorList>
            <consortium name="EnsemblMetazoa"/>
        </authorList>
    </citation>
    <scope>IDENTIFICATION</scope>
</reference>
<dbReference type="Proteomes" id="UP000030765">
    <property type="component" value="Unassembled WGS sequence"/>
</dbReference>
<keyword evidence="1" id="KW-1133">Transmembrane helix</keyword>
<evidence type="ECO:0000313" key="3">
    <source>
        <dbReference type="EnsemblMetazoa" id="ASIC005449-PA"/>
    </source>
</evidence>
<dbReference type="EnsemblMetazoa" id="ASIC005449-RA">
    <property type="protein sequence ID" value="ASIC005449-PA"/>
    <property type="gene ID" value="ASIC005449"/>
</dbReference>
<evidence type="ECO:0000256" key="1">
    <source>
        <dbReference type="SAM" id="Phobius"/>
    </source>
</evidence>
<evidence type="ECO:0000313" key="2">
    <source>
        <dbReference type="EMBL" id="KFB38155.1"/>
    </source>
</evidence>
<dbReference type="EMBL" id="ATLV01013714">
    <property type="status" value="NOT_ANNOTATED_CDS"/>
    <property type="molecule type" value="Genomic_DNA"/>
</dbReference>